<organism evidence="7 8">
    <name type="scientific">Gordonia sesuvii</name>
    <dbReference type="NCBI Taxonomy" id="3116777"/>
    <lineage>
        <taxon>Bacteria</taxon>
        <taxon>Bacillati</taxon>
        <taxon>Actinomycetota</taxon>
        <taxon>Actinomycetes</taxon>
        <taxon>Mycobacteriales</taxon>
        <taxon>Gordoniaceae</taxon>
        <taxon>Gordonia</taxon>
    </lineage>
</organism>
<comment type="caution">
    <text evidence="7">The sequence shown here is derived from an EMBL/GenBank/DDBJ whole genome shotgun (WGS) entry which is preliminary data.</text>
</comment>
<dbReference type="CDD" id="cd03224">
    <property type="entry name" value="ABC_TM1139_LivF_branched"/>
    <property type="match status" value="1"/>
</dbReference>
<dbReference type="Gene3D" id="3.40.50.300">
    <property type="entry name" value="P-loop containing nucleotide triphosphate hydrolases"/>
    <property type="match status" value="1"/>
</dbReference>
<sequence length="245" mass="26058">MTVLDCTHLDAGHVRTSPCVRGLDFSVDEGEVVALLGPNGAGKTTLLLTLSGLIPRAGGTVRVGGNEMPSGNPRRAVRAGVVLVPDDRALFRRLTTRQNLRLAVHQRTRKSGEDPMEEVLQYFPALRPRLRVAAGQLSGGEQQMLAIARALLQKPKVLLIDELSMGLAPVVVESIMSVLREVAATGTAVVLVEQHVRLALEVADRALVLVHGTVALEDAAATLAADMGRVERAYLHGVGDHPTSA</sequence>
<dbReference type="GO" id="GO:0005524">
    <property type="term" value="F:ATP binding"/>
    <property type="evidence" value="ECO:0007669"/>
    <property type="project" value="UniProtKB-KW"/>
</dbReference>
<evidence type="ECO:0000256" key="2">
    <source>
        <dbReference type="ARBA" id="ARBA00022448"/>
    </source>
</evidence>
<dbReference type="Pfam" id="PF00005">
    <property type="entry name" value="ABC_tran"/>
    <property type="match status" value="1"/>
</dbReference>
<keyword evidence="3" id="KW-0547">Nucleotide-binding</keyword>
<dbReference type="SMART" id="SM00382">
    <property type="entry name" value="AAA"/>
    <property type="match status" value="1"/>
</dbReference>
<feature type="domain" description="ABC transporter" evidence="6">
    <location>
        <begin position="1"/>
        <end position="236"/>
    </location>
</feature>
<evidence type="ECO:0000256" key="3">
    <source>
        <dbReference type="ARBA" id="ARBA00022741"/>
    </source>
</evidence>
<dbReference type="RefSeq" id="WP_330432865.1">
    <property type="nucleotide sequence ID" value="NZ_JAZDUF010000003.1"/>
</dbReference>
<dbReference type="InterPro" id="IPR003593">
    <property type="entry name" value="AAA+_ATPase"/>
</dbReference>
<dbReference type="InterPro" id="IPR003439">
    <property type="entry name" value="ABC_transporter-like_ATP-bd"/>
</dbReference>
<dbReference type="Proteomes" id="UP001347146">
    <property type="component" value="Unassembled WGS sequence"/>
</dbReference>
<dbReference type="PROSITE" id="PS00211">
    <property type="entry name" value="ABC_TRANSPORTER_1"/>
    <property type="match status" value="1"/>
</dbReference>
<dbReference type="InterPro" id="IPR027417">
    <property type="entry name" value="P-loop_NTPase"/>
</dbReference>
<comment type="similarity">
    <text evidence="1">Belongs to the ABC transporter superfamily.</text>
</comment>
<keyword evidence="5" id="KW-0029">Amino-acid transport</keyword>
<evidence type="ECO:0000259" key="6">
    <source>
        <dbReference type="PROSITE" id="PS50893"/>
    </source>
</evidence>
<protein>
    <submittedName>
        <fullName evidence="7">ABC transporter ATP-binding protein</fullName>
    </submittedName>
</protein>
<dbReference type="PANTHER" id="PTHR43820">
    <property type="entry name" value="HIGH-AFFINITY BRANCHED-CHAIN AMINO ACID TRANSPORT ATP-BINDING PROTEIN LIVF"/>
    <property type="match status" value="1"/>
</dbReference>
<dbReference type="InterPro" id="IPR017871">
    <property type="entry name" value="ABC_transporter-like_CS"/>
</dbReference>
<dbReference type="EMBL" id="JAZDUF010000003">
    <property type="protein sequence ID" value="MEE3851182.1"/>
    <property type="molecule type" value="Genomic_DNA"/>
</dbReference>
<evidence type="ECO:0000313" key="7">
    <source>
        <dbReference type="EMBL" id="MEE3851182.1"/>
    </source>
</evidence>
<dbReference type="InterPro" id="IPR052156">
    <property type="entry name" value="BCAA_Transport_ATP-bd_LivF"/>
</dbReference>
<keyword evidence="2" id="KW-0813">Transport</keyword>
<accession>A0ABU7MDR8</accession>
<keyword evidence="4 7" id="KW-0067">ATP-binding</keyword>
<dbReference type="PROSITE" id="PS50893">
    <property type="entry name" value="ABC_TRANSPORTER_2"/>
    <property type="match status" value="1"/>
</dbReference>
<dbReference type="PANTHER" id="PTHR43820:SF4">
    <property type="entry name" value="HIGH-AFFINITY BRANCHED-CHAIN AMINO ACID TRANSPORT ATP-BINDING PROTEIN LIVF"/>
    <property type="match status" value="1"/>
</dbReference>
<reference evidence="7 8" key="1">
    <citation type="submission" date="2024-01" db="EMBL/GenBank/DDBJ databases">
        <title>Draft genome sequence of Gordonia sp. LSe1-13.</title>
        <authorList>
            <person name="Suphannarot A."/>
            <person name="Mingma R."/>
        </authorList>
    </citation>
    <scope>NUCLEOTIDE SEQUENCE [LARGE SCALE GENOMIC DNA]</scope>
    <source>
        <strain evidence="7 8">LSe1-13</strain>
    </source>
</reference>
<name>A0ABU7MDR8_9ACTN</name>
<evidence type="ECO:0000256" key="5">
    <source>
        <dbReference type="ARBA" id="ARBA00022970"/>
    </source>
</evidence>
<proteinExistence type="inferred from homology"/>
<evidence type="ECO:0000256" key="1">
    <source>
        <dbReference type="ARBA" id="ARBA00005417"/>
    </source>
</evidence>
<gene>
    <name evidence="7" type="ORF">VZC37_12610</name>
</gene>
<keyword evidence="8" id="KW-1185">Reference proteome</keyword>
<dbReference type="SUPFAM" id="SSF52540">
    <property type="entry name" value="P-loop containing nucleoside triphosphate hydrolases"/>
    <property type="match status" value="1"/>
</dbReference>
<evidence type="ECO:0000313" key="8">
    <source>
        <dbReference type="Proteomes" id="UP001347146"/>
    </source>
</evidence>
<evidence type="ECO:0000256" key="4">
    <source>
        <dbReference type="ARBA" id="ARBA00022840"/>
    </source>
</evidence>